<dbReference type="Pfam" id="PF19030">
    <property type="entry name" value="TSP1_ADAMTS"/>
    <property type="match status" value="1"/>
</dbReference>
<dbReference type="SUPFAM" id="SSF82895">
    <property type="entry name" value="TSP-1 type 1 repeat"/>
    <property type="match status" value="1"/>
</dbReference>
<dbReference type="Gene3D" id="2.20.100.10">
    <property type="entry name" value="Thrombospondin type-1 (TSP1) repeat"/>
    <property type="match status" value="1"/>
</dbReference>
<proteinExistence type="predicted"/>
<feature type="compositionally biased region" description="Polar residues" evidence="1">
    <location>
        <begin position="9"/>
        <end position="18"/>
    </location>
</feature>
<sequence>MQKVLANKSPRNTSQAPSGLTRVPASLSVCGRRRWEPKPWTPCTSTCGAGIRSRVVPCNRLVSLTPAVTVTVADEECVEPKPPVLQSCSQRDCPPSWHVGEWQEVSPALWGRP</sequence>
<evidence type="ECO:0000313" key="2">
    <source>
        <dbReference type="Ensembl" id="ENSPKIP00000011221.1"/>
    </source>
</evidence>
<feature type="region of interest" description="Disordered" evidence="1">
    <location>
        <begin position="1"/>
        <end position="21"/>
    </location>
</feature>
<dbReference type="PROSITE" id="PS50092">
    <property type="entry name" value="TSP1"/>
    <property type="match status" value="1"/>
</dbReference>
<accession>A0A3B3R0J7</accession>
<dbReference type="InterPro" id="IPR000884">
    <property type="entry name" value="TSP1_rpt"/>
</dbReference>
<evidence type="ECO:0000313" key="3">
    <source>
        <dbReference type="Proteomes" id="UP000261540"/>
    </source>
</evidence>
<dbReference type="InterPro" id="IPR036383">
    <property type="entry name" value="TSP1_rpt_sf"/>
</dbReference>
<dbReference type="AlphaFoldDB" id="A0A3B3R0J7"/>
<organism evidence="2 3">
    <name type="scientific">Paramormyrops kingsleyae</name>
    <dbReference type="NCBI Taxonomy" id="1676925"/>
    <lineage>
        <taxon>Eukaryota</taxon>
        <taxon>Metazoa</taxon>
        <taxon>Chordata</taxon>
        <taxon>Craniata</taxon>
        <taxon>Vertebrata</taxon>
        <taxon>Euteleostomi</taxon>
        <taxon>Actinopterygii</taxon>
        <taxon>Neopterygii</taxon>
        <taxon>Teleostei</taxon>
        <taxon>Osteoglossocephala</taxon>
        <taxon>Osteoglossomorpha</taxon>
        <taxon>Osteoglossiformes</taxon>
        <taxon>Mormyridae</taxon>
        <taxon>Paramormyrops</taxon>
    </lineage>
</organism>
<reference evidence="2" key="2">
    <citation type="submission" date="2025-09" db="UniProtKB">
        <authorList>
            <consortium name="Ensembl"/>
        </authorList>
    </citation>
    <scope>IDENTIFICATION</scope>
</reference>
<name>A0A3B3R0J7_9TELE</name>
<dbReference type="Ensembl" id="ENSPKIT00000023809.1">
    <property type="protein sequence ID" value="ENSPKIP00000011221.1"/>
    <property type="gene ID" value="ENSPKIG00000018777.1"/>
</dbReference>
<keyword evidence="3" id="KW-1185">Reference proteome</keyword>
<evidence type="ECO:0000256" key="1">
    <source>
        <dbReference type="SAM" id="MobiDB-lite"/>
    </source>
</evidence>
<dbReference type="Proteomes" id="UP000261540">
    <property type="component" value="Unplaced"/>
</dbReference>
<reference evidence="2" key="1">
    <citation type="submission" date="2025-08" db="UniProtKB">
        <authorList>
            <consortium name="Ensembl"/>
        </authorList>
    </citation>
    <scope>IDENTIFICATION</scope>
</reference>
<protein>
    <submittedName>
        <fullName evidence="2">Uncharacterized protein</fullName>
    </submittedName>
</protein>
<dbReference type="STRING" id="1676925.ENSPKIP00000011221"/>